<comment type="subcellular location">
    <subcellularLocation>
        <location evidence="1">Cell membrane</location>
    </subcellularLocation>
</comment>
<dbReference type="OMA" id="DYIMWYQ"/>
<feature type="domain" description="Ig-like" evidence="9">
    <location>
        <begin position="19"/>
        <end position="114"/>
    </location>
</feature>
<sequence>MRLVTGVIVLLTFGTRCDSKVTQPISQEVTEGQEVNLPCSHQDISTNMNVFWYRQFPNQGPQFLIQTYKTNVTDQMVSLTISPDRKSSTLSLPPVALRDTAVYYCLLQRAQCEK</sequence>
<dbReference type="InterPro" id="IPR013783">
    <property type="entry name" value="Ig-like_fold"/>
</dbReference>
<evidence type="ECO:0000313" key="11">
    <source>
        <dbReference type="Proteomes" id="UP000314987"/>
    </source>
</evidence>
<reference evidence="10" key="2">
    <citation type="submission" date="2025-08" db="UniProtKB">
        <authorList>
            <consortium name="Ensembl"/>
        </authorList>
    </citation>
    <scope>IDENTIFICATION</scope>
</reference>
<dbReference type="GeneTree" id="ENSGT00940000162998"/>
<evidence type="ECO:0000256" key="8">
    <source>
        <dbReference type="SAM" id="SignalP"/>
    </source>
</evidence>
<keyword evidence="6" id="KW-1015">Disulfide bond</keyword>
<keyword evidence="11" id="KW-1185">Reference proteome</keyword>
<dbReference type="SMART" id="SM00406">
    <property type="entry name" value="IGv"/>
    <property type="match status" value="1"/>
</dbReference>
<evidence type="ECO:0000256" key="4">
    <source>
        <dbReference type="ARBA" id="ARBA00022859"/>
    </source>
</evidence>
<reference evidence="10" key="3">
    <citation type="submission" date="2025-09" db="UniProtKB">
        <authorList>
            <consortium name="Ensembl"/>
        </authorList>
    </citation>
    <scope>IDENTIFICATION</scope>
</reference>
<protein>
    <recommendedName>
        <fullName evidence="9">Ig-like domain-containing protein</fullName>
    </recommendedName>
</protein>
<dbReference type="STRING" id="29139.ENSVURP00010026653"/>
<dbReference type="PANTHER" id="PTHR19433:SF111">
    <property type="entry name" value="T CELL RECEPTOR ALPHA VARIABLE 4"/>
    <property type="match status" value="1"/>
</dbReference>
<reference evidence="11" key="1">
    <citation type="submission" date="2018-12" db="EMBL/GenBank/DDBJ databases">
        <authorList>
            <person name="Yazar S."/>
        </authorList>
    </citation>
    <scope>NUCLEOTIDE SEQUENCE [LARGE SCALE GENOMIC DNA]</scope>
</reference>
<dbReference type="InterPro" id="IPR007110">
    <property type="entry name" value="Ig-like_dom"/>
</dbReference>
<keyword evidence="2" id="KW-1003">Cell membrane</keyword>
<dbReference type="GO" id="GO:0002376">
    <property type="term" value="P:immune system process"/>
    <property type="evidence" value="ECO:0007669"/>
    <property type="project" value="UniProtKB-KW"/>
</dbReference>
<evidence type="ECO:0000313" key="10">
    <source>
        <dbReference type="Ensembl" id="ENSVURP00010026653.1"/>
    </source>
</evidence>
<keyword evidence="7" id="KW-0325">Glycoprotein</keyword>
<keyword evidence="4" id="KW-0391">Immunity</keyword>
<dbReference type="Gene3D" id="2.60.40.10">
    <property type="entry name" value="Immunoglobulins"/>
    <property type="match status" value="1"/>
</dbReference>
<dbReference type="Ensembl" id="ENSVURT00010030360.1">
    <property type="protein sequence ID" value="ENSVURP00010026653.1"/>
    <property type="gene ID" value="ENSVURG00010020405.1"/>
</dbReference>
<keyword evidence="5" id="KW-0472">Membrane</keyword>
<evidence type="ECO:0000256" key="1">
    <source>
        <dbReference type="ARBA" id="ARBA00004236"/>
    </source>
</evidence>
<feature type="chain" id="PRO_5021308689" description="Ig-like domain-containing protein" evidence="8">
    <location>
        <begin position="20"/>
        <end position="114"/>
    </location>
</feature>
<dbReference type="Proteomes" id="UP000314987">
    <property type="component" value="Unassembled WGS sequence"/>
</dbReference>
<proteinExistence type="predicted"/>
<evidence type="ECO:0000256" key="2">
    <source>
        <dbReference type="ARBA" id="ARBA00022475"/>
    </source>
</evidence>
<dbReference type="InterPro" id="IPR052051">
    <property type="entry name" value="TCR_complex_component"/>
</dbReference>
<dbReference type="SUPFAM" id="SSF48726">
    <property type="entry name" value="Immunoglobulin"/>
    <property type="match status" value="1"/>
</dbReference>
<dbReference type="GO" id="GO:0009617">
    <property type="term" value="P:response to bacterium"/>
    <property type="evidence" value="ECO:0007669"/>
    <property type="project" value="TreeGrafter"/>
</dbReference>
<evidence type="ECO:0000256" key="5">
    <source>
        <dbReference type="ARBA" id="ARBA00023136"/>
    </source>
</evidence>
<evidence type="ECO:0000259" key="9">
    <source>
        <dbReference type="PROSITE" id="PS50835"/>
    </source>
</evidence>
<name>A0A4X2LRH1_VOMUR</name>
<organism evidence="10 11">
    <name type="scientific">Vombatus ursinus</name>
    <name type="common">Common wombat</name>
    <dbReference type="NCBI Taxonomy" id="29139"/>
    <lineage>
        <taxon>Eukaryota</taxon>
        <taxon>Metazoa</taxon>
        <taxon>Chordata</taxon>
        <taxon>Craniata</taxon>
        <taxon>Vertebrata</taxon>
        <taxon>Euteleostomi</taxon>
        <taxon>Mammalia</taxon>
        <taxon>Metatheria</taxon>
        <taxon>Diprotodontia</taxon>
        <taxon>Vombatidae</taxon>
        <taxon>Vombatus</taxon>
    </lineage>
</organism>
<dbReference type="PANTHER" id="PTHR19433">
    <property type="entry name" value="T-CELL RECEPTOR ALPHA CHAIN V REGION-RELATED"/>
    <property type="match status" value="1"/>
</dbReference>
<keyword evidence="3 8" id="KW-0732">Signal</keyword>
<dbReference type="AlphaFoldDB" id="A0A4X2LRH1"/>
<evidence type="ECO:0000256" key="7">
    <source>
        <dbReference type="ARBA" id="ARBA00023180"/>
    </source>
</evidence>
<dbReference type="PROSITE" id="PS50835">
    <property type="entry name" value="IG_LIKE"/>
    <property type="match status" value="1"/>
</dbReference>
<accession>A0A4X2LRH1</accession>
<evidence type="ECO:0000256" key="6">
    <source>
        <dbReference type="ARBA" id="ARBA00023157"/>
    </source>
</evidence>
<dbReference type="InterPro" id="IPR013106">
    <property type="entry name" value="Ig_V-set"/>
</dbReference>
<dbReference type="InterPro" id="IPR036179">
    <property type="entry name" value="Ig-like_dom_sf"/>
</dbReference>
<dbReference type="Pfam" id="PF07686">
    <property type="entry name" value="V-set"/>
    <property type="match status" value="1"/>
</dbReference>
<dbReference type="GO" id="GO:0005886">
    <property type="term" value="C:plasma membrane"/>
    <property type="evidence" value="ECO:0007669"/>
    <property type="project" value="UniProtKB-SubCell"/>
</dbReference>
<evidence type="ECO:0000256" key="3">
    <source>
        <dbReference type="ARBA" id="ARBA00022729"/>
    </source>
</evidence>
<feature type="signal peptide" evidence="8">
    <location>
        <begin position="1"/>
        <end position="19"/>
    </location>
</feature>